<evidence type="ECO:0000256" key="3">
    <source>
        <dbReference type="ARBA" id="ARBA00023002"/>
    </source>
</evidence>
<dbReference type="SUPFAM" id="SSF51197">
    <property type="entry name" value="Clavaminate synthase-like"/>
    <property type="match status" value="1"/>
</dbReference>
<accession>W7U6N4</accession>
<dbReference type="Proteomes" id="UP000019335">
    <property type="component" value="Chromosome 4"/>
</dbReference>
<proteinExistence type="inferred from homology"/>
<dbReference type="AlphaFoldDB" id="W7U6N4"/>
<evidence type="ECO:0000256" key="4">
    <source>
        <dbReference type="SAM" id="MobiDB-lite"/>
    </source>
</evidence>
<evidence type="ECO:0000259" key="5">
    <source>
        <dbReference type="Pfam" id="PF05118"/>
    </source>
</evidence>
<dbReference type="GO" id="GO:0016020">
    <property type="term" value="C:membrane"/>
    <property type="evidence" value="ECO:0007669"/>
    <property type="project" value="TreeGrafter"/>
</dbReference>
<evidence type="ECO:0000256" key="2">
    <source>
        <dbReference type="ARBA" id="ARBA00022964"/>
    </source>
</evidence>
<dbReference type="InterPro" id="IPR027443">
    <property type="entry name" value="IPNS-like_sf"/>
</dbReference>
<dbReference type="InterPro" id="IPR007803">
    <property type="entry name" value="Asp/Arg/Pro-Hydrxlase"/>
</dbReference>
<evidence type="ECO:0000256" key="1">
    <source>
        <dbReference type="ARBA" id="ARBA00007730"/>
    </source>
</evidence>
<dbReference type="GO" id="GO:0051213">
    <property type="term" value="F:dioxygenase activity"/>
    <property type="evidence" value="ECO:0007669"/>
    <property type="project" value="UniProtKB-KW"/>
</dbReference>
<dbReference type="EMBL" id="AZIL01000295">
    <property type="protein sequence ID" value="EWM28449.1"/>
    <property type="molecule type" value="Genomic_DNA"/>
</dbReference>
<feature type="compositionally biased region" description="Basic and acidic residues" evidence="4">
    <location>
        <begin position="184"/>
        <end position="217"/>
    </location>
</feature>
<feature type="domain" description="Aspartyl/asparaginy/proline hydroxylase" evidence="5">
    <location>
        <begin position="67"/>
        <end position="196"/>
    </location>
</feature>
<dbReference type="PANTHER" id="PTHR46332">
    <property type="entry name" value="ASPARTATE BETA-HYDROXYLASE DOMAIN-CONTAINING PROTEIN 2"/>
    <property type="match status" value="1"/>
</dbReference>
<dbReference type="Gene3D" id="2.60.120.330">
    <property type="entry name" value="B-lactam Antibiotic, Isopenicillin N Synthase, Chain"/>
    <property type="match status" value="2"/>
</dbReference>
<comment type="caution">
    <text evidence="6">The sequence shown here is derived from an EMBL/GenBank/DDBJ whole genome shotgun (WGS) entry which is preliminary data.</text>
</comment>
<evidence type="ECO:0000313" key="6">
    <source>
        <dbReference type="EMBL" id="EWM28449.1"/>
    </source>
</evidence>
<dbReference type="InterPro" id="IPR051821">
    <property type="entry name" value="Asp/Asn_beta-hydroxylase"/>
</dbReference>
<dbReference type="PANTHER" id="PTHR46332:SF5">
    <property type="entry name" value="ASPARTATE BETA-HYDROXYLASE DOMAIN CONTAINING 2"/>
    <property type="match status" value="1"/>
</dbReference>
<organism evidence="6 7">
    <name type="scientific">Nannochloropsis gaditana</name>
    <dbReference type="NCBI Taxonomy" id="72520"/>
    <lineage>
        <taxon>Eukaryota</taxon>
        <taxon>Sar</taxon>
        <taxon>Stramenopiles</taxon>
        <taxon>Ochrophyta</taxon>
        <taxon>Eustigmatophyceae</taxon>
        <taxon>Eustigmatales</taxon>
        <taxon>Monodopsidaceae</taxon>
        <taxon>Nannochloropsis</taxon>
    </lineage>
</organism>
<evidence type="ECO:0000313" key="7">
    <source>
        <dbReference type="Proteomes" id="UP000019335"/>
    </source>
</evidence>
<keyword evidence="3" id="KW-0560">Oxidoreductase</keyword>
<protein>
    <submittedName>
        <fullName evidence="6">Aspartyl asparaginyl beta-hydroxylase</fullName>
    </submittedName>
</protein>
<comment type="similarity">
    <text evidence="1">Belongs to the aspartyl/asparaginyl beta-hydroxylase family.</text>
</comment>
<name>W7U6N4_9STRA</name>
<feature type="domain" description="Aspartyl/asparaginy/proline hydroxylase" evidence="5">
    <location>
        <begin position="261"/>
        <end position="306"/>
    </location>
</feature>
<sequence length="334" mass="37487">MSMSTSGPSAIASGFANKLQATIIRSGMLKTNAGVLPRPSPSLFYFPGITSKPVHDATQLHWARVLEEEYATIKQEYMGLKSRQIDSDYKRQDGEHSLHHGRWDWHSYILKGQIQPLFAELCPETSRLLQEFNRQSFLMRDTPFSFSFFSTLHGQSVIAPHTGPSNLRLRCHLPLIVPQGGKTEANEEKKEGMKEGRREGRREGEKGGSEEGRERGNQGEGLQSAAGKDSSQSRPDPVPPGCASSSAEFDSLATLQARLPCGIRIGDQVREWVEGKCLVFDDAYEHEVWNLTEEERVLLLVDFWHPEIALEEREAIQKMFEFAARQGWMQGNGG</sequence>
<feature type="region of interest" description="Disordered" evidence="4">
    <location>
        <begin position="180"/>
        <end position="245"/>
    </location>
</feature>
<dbReference type="Pfam" id="PF05118">
    <property type="entry name" value="Asp_Arg_Hydrox"/>
    <property type="match status" value="2"/>
</dbReference>
<dbReference type="OrthoDB" id="438431at2759"/>
<gene>
    <name evidence="6" type="ORF">Naga_100627g2</name>
</gene>
<keyword evidence="2" id="KW-0223">Dioxygenase</keyword>
<keyword evidence="7" id="KW-1185">Reference proteome</keyword>
<reference evidence="6 7" key="1">
    <citation type="journal article" date="2014" name="Mol. Plant">
        <title>Chromosome Scale Genome Assembly and Transcriptome Profiling of Nannochloropsis gaditana in Nitrogen Depletion.</title>
        <authorList>
            <person name="Corteggiani Carpinelli E."/>
            <person name="Telatin A."/>
            <person name="Vitulo N."/>
            <person name="Forcato C."/>
            <person name="D'Angelo M."/>
            <person name="Schiavon R."/>
            <person name="Vezzi A."/>
            <person name="Giacometti G.M."/>
            <person name="Morosinotto T."/>
            <person name="Valle G."/>
        </authorList>
    </citation>
    <scope>NUCLEOTIDE SEQUENCE [LARGE SCALE GENOMIC DNA]</scope>
    <source>
        <strain evidence="6 7">B-31</strain>
    </source>
</reference>